<comment type="caution">
    <text evidence="2">The sequence shown here is derived from an EMBL/GenBank/DDBJ whole genome shotgun (WGS) entry which is preliminary data.</text>
</comment>
<reference evidence="2 3" key="1">
    <citation type="submission" date="2020-07" db="EMBL/GenBank/DDBJ databases">
        <title>Comparative genomics of pyrophilous fungi reveals a link between fire events and developmental genes.</title>
        <authorList>
            <consortium name="DOE Joint Genome Institute"/>
            <person name="Steindorff A.S."/>
            <person name="Carver A."/>
            <person name="Calhoun S."/>
            <person name="Stillman K."/>
            <person name="Liu H."/>
            <person name="Lipzen A."/>
            <person name="Pangilinan J."/>
            <person name="Labutti K."/>
            <person name="Bruns T.D."/>
            <person name="Grigoriev I.V."/>
        </authorList>
    </citation>
    <scope>NUCLEOTIDE SEQUENCE [LARGE SCALE GENOMIC DNA]</scope>
    <source>
        <strain evidence="2 3">CBS 144469</strain>
    </source>
</reference>
<dbReference type="Proteomes" id="UP000521943">
    <property type="component" value="Unassembled WGS sequence"/>
</dbReference>
<evidence type="ECO:0000313" key="2">
    <source>
        <dbReference type="EMBL" id="KAF6742837.1"/>
    </source>
</evidence>
<gene>
    <name evidence="2" type="ORF">DFP72DRAFT_1103315</name>
</gene>
<evidence type="ECO:0000256" key="1">
    <source>
        <dbReference type="SAM" id="MobiDB-lite"/>
    </source>
</evidence>
<keyword evidence="3" id="KW-1185">Reference proteome</keyword>
<name>A0A8H6HB16_9AGAR</name>
<proteinExistence type="predicted"/>
<dbReference type="EMBL" id="JACGCI010000166">
    <property type="protein sequence ID" value="KAF6742837.1"/>
    <property type="molecule type" value="Genomic_DNA"/>
</dbReference>
<feature type="region of interest" description="Disordered" evidence="1">
    <location>
        <begin position="1027"/>
        <end position="1047"/>
    </location>
</feature>
<protein>
    <submittedName>
        <fullName evidence="2">Uncharacterized protein</fullName>
    </submittedName>
</protein>
<sequence>MRSSCSPVNALDTPSSPCTTISRAELVVRRGGFESLVIYDCRHRHTEHGHPGPTSSRRRRRPPRWEAFFLSSSSLCGTVCSRISRFTFSVSISAMTNDDAGLPHQDHLAQKWHRCRARHVRSVCKSSRTGRRSGGYVLGGWASAVAGMDSGGGARIVGGDLPFLFRHSNETPEWGEGREDWLGSWTAGWMVFGAHVSLGGASSWGIGMEWRWGEGLGFGPWYKAAPLSPTDTVAAHQHSLDVVPPPSRRAVACRGLDMLRASGSGNGLLCTGERRGTRAGATSRGRETSGWPEARRRRFLGANGRHLGVAAKARVCNSKVILSQSISRLKAGVSRSGISGTIRVLAAWPPVGFLGRQSVDRKRARLPPETYPVLATHLGIDPLKRAFSQISARVTSGPHPPLPPSSLTALIGGASDDPFGAYHPVFDLSSSPEPEALPSPPNDNDDEITTRTMELPSSRRRPTRIRTPGKPSRQRTKWPIRATTNRKRVVFLGSRDKGKGRAVEDSDDEVVSKLREMVLQTMGCTPRRLWEGGKSHVPKEVYGVSDSIDEESVEIIETYVEEGSGELSIRATGVPSVSEQNIGGQYDASFAAPIFVDDNGAIHQPIQNAVAGPSSNPQTRGYHQPRQDQQHIAVPFGNPVFPPNFESWMSDMRDVFRDALPNDINRQVQQVPIVDPGPTPALASRDYEERAYEGDDATCPIATSIEGFGDRGTSLGEVRVLVGAMWAVGDCQRGLPRDGSSGRGDVRLRLAGAVYTSPNGEWGVHQRGSREVGYTEGRALRPLRGGTDLGGICRRMWVRADLTKPSGYGARVCFDEGDGSGIVLATKGCVSGMVAGPYVEKQEGPGRVPTEGAATATRGASKADLAKWMDNEDPERDTRSARQVVKHPPHTIVCVYSAQSQPPDLATETRNFCSLIPAELRVASSLSNYPLSSSHLRSPDLLGNNISDMQISSFTLASTVHPVSRKSIRRLEAIQVRAHPASHKLVTRHPTCSSIQATQHVGVARNAHNHNTPGDLGAGAHWRKMASSQADTRRRTLKQPSSRVTSNSVPLRWTASMHDPANTSIGTAVTRGKDFCRDLVILGDPHRAHPGATVSSIWQVRHFYIPQHILTCLFAEKIAVLVVRVPEVRRSANPTGVPESVQYHRFTIGFVCALTPADFSLTVPHPPVLHLFCRHIRFMQTREK</sequence>
<evidence type="ECO:0000313" key="3">
    <source>
        <dbReference type="Proteomes" id="UP000521943"/>
    </source>
</evidence>
<accession>A0A8H6HB16</accession>
<feature type="compositionally biased region" description="Polar residues" evidence="1">
    <location>
        <begin position="1038"/>
        <end position="1047"/>
    </location>
</feature>
<feature type="region of interest" description="Disordered" evidence="1">
    <location>
        <begin position="270"/>
        <end position="291"/>
    </location>
</feature>
<feature type="region of interest" description="Disordered" evidence="1">
    <location>
        <begin position="841"/>
        <end position="861"/>
    </location>
</feature>
<feature type="region of interest" description="Disordered" evidence="1">
    <location>
        <begin position="427"/>
        <end position="476"/>
    </location>
</feature>
<organism evidence="2 3">
    <name type="scientific">Ephemerocybe angulata</name>
    <dbReference type="NCBI Taxonomy" id="980116"/>
    <lineage>
        <taxon>Eukaryota</taxon>
        <taxon>Fungi</taxon>
        <taxon>Dikarya</taxon>
        <taxon>Basidiomycota</taxon>
        <taxon>Agaricomycotina</taxon>
        <taxon>Agaricomycetes</taxon>
        <taxon>Agaricomycetidae</taxon>
        <taxon>Agaricales</taxon>
        <taxon>Agaricineae</taxon>
        <taxon>Psathyrellaceae</taxon>
        <taxon>Ephemerocybe</taxon>
    </lineage>
</organism>
<dbReference type="AlphaFoldDB" id="A0A8H6HB16"/>